<dbReference type="InterPro" id="IPR040442">
    <property type="entry name" value="Pyrv_kinase-like_dom_sf"/>
</dbReference>
<proteinExistence type="predicted"/>
<dbReference type="CDD" id="cd00377">
    <property type="entry name" value="ICL_PEPM"/>
    <property type="match status" value="1"/>
</dbReference>
<evidence type="ECO:0000313" key="3">
    <source>
        <dbReference type="Proteomes" id="UP001355056"/>
    </source>
</evidence>
<dbReference type="InterPro" id="IPR039556">
    <property type="entry name" value="ICL/PEPM"/>
</dbReference>
<keyword evidence="1" id="KW-0479">Metal-binding</keyword>
<keyword evidence="2" id="KW-0456">Lyase</keyword>
<reference evidence="2 3" key="1">
    <citation type="journal article" date="2016" name="Int. J. Syst. Evol. Microbiol.">
        <title>Lysobacter erysipheiresistens sp. nov., an antagonist of powdery mildew, isolated from tobacco-cultivated soil.</title>
        <authorList>
            <person name="Xie B."/>
            <person name="Li T."/>
            <person name="Lin X."/>
            <person name="Wang C.J."/>
            <person name="Chen Y.J."/>
            <person name="Liu W.J."/>
            <person name="Zhao Z.W."/>
        </authorList>
    </citation>
    <scope>NUCLEOTIDE SEQUENCE [LARGE SCALE GENOMIC DNA]</scope>
    <source>
        <strain evidence="2 3">RS-LYSO-3</strain>
    </source>
</reference>
<dbReference type="GO" id="GO:0016829">
    <property type="term" value="F:lyase activity"/>
    <property type="evidence" value="ECO:0007669"/>
    <property type="project" value="UniProtKB-KW"/>
</dbReference>
<dbReference type="RefSeq" id="WP_332614468.1">
    <property type="nucleotide sequence ID" value="NZ_JAXGFP010000001.1"/>
</dbReference>
<name>A0ABU7YVJ1_9GAMM</name>
<keyword evidence="3" id="KW-1185">Reference proteome</keyword>
<evidence type="ECO:0000313" key="2">
    <source>
        <dbReference type="EMBL" id="MEG3182936.1"/>
    </source>
</evidence>
<dbReference type="PANTHER" id="PTHR42905:SF16">
    <property type="entry name" value="CARBOXYPHOSPHONOENOLPYRUVATE PHOSPHONOMUTASE-LIKE PROTEIN (AFU_ORTHOLOGUE AFUA_5G07230)"/>
    <property type="match status" value="1"/>
</dbReference>
<gene>
    <name evidence="2" type="ORF">SNE34_02785</name>
</gene>
<comment type="caution">
    <text evidence="2">The sequence shown here is derived from an EMBL/GenBank/DDBJ whole genome shotgun (WGS) entry which is preliminary data.</text>
</comment>
<dbReference type="Pfam" id="PF13714">
    <property type="entry name" value="PEP_mutase"/>
    <property type="match status" value="1"/>
</dbReference>
<dbReference type="Proteomes" id="UP001355056">
    <property type="component" value="Unassembled WGS sequence"/>
</dbReference>
<dbReference type="InterPro" id="IPR015813">
    <property type="entry name" value="Pyrv/PenolPyrv_kinase-like_dom"/>
</dbReference>
<protein>
    <submittedName>
        <fullName evidence="2">Isocitrate lyase/phosphoenolpyruvate mutase family protein</fullName>
    </submittedName>
</protein>
<sequence>MSQAAPAATFRRLHQDGLLRLANAWDAGSARLIESLGARAIATTSAGVAWANGYADGSQLPVLRLIDTAASIARVIRVPLSVDFEDGYASDAATVADNVARVIDSGAVGINIEDGADSPDLLAAKIERIKRMASERGVDLFVNARTDVYLRGLVGEDQRVAETLARAKRYRDAGTDGLFVPGLADVDQIGEVVASAGLPLNVMSLPGLPSAAELESLGVRRLSAGAAISISAMGHVAGIASSFLQGGDTANPSSGKAQDYGSINALFDGIGNGQ</sequence>
<dbReference type="EMBL" id="JAXGFP010000001">
    <property type="protein sequence ID" value="MEG3182936.1"/>
    <property type="molecule type" value="Genomic_DNA"/>
</dbReference>
<accession>A0ABU7YVJ1</accession>
<dbReference type="Gene3D" id="3.20.20.60">
    <property type="entry name" value="Phosphoenolpyruvate-binding domains"/>
    <property type="match status" value="1"/>
</dbReference>
<evidence type="ECO:0000256" key="1">
    <source>
        <dbReference type="ARBA" id="ARBA00022723"/>
    </source>
</evidence>
<organism evidence="2 3">
    <name type="scientific">Novilysobacter erysipheiresistens</name>
    <dbReference type="NCBI Taxonomy" id="1749332"/>
    <lineage>
        <taxon>Bacteria</taxon>
        <taxon>Pseudomonadati</taxon>
        <taxon>Pseudomonadota</taxon>
        <taxon>Gammaproteobacteria</taxon>
        <taxon>Lysobacterales</taxon>
        <taxon>Lysobacteraceae</taxon>
        <taxon>Novilysobacter</taxon>
    </lineage>
</organism>
<dbReference type="SUPFAM" id="SSF51621">
    <property type="entry name" value="Phosphoenolpyruvate/pyruvate domain"/>
    <property type="match status" value="1"/>
</dbReference>
<dbReference type="PANTHER" id="PTHR42905">
    <property type="entry name" value="PHOSPHOENOLPYRUVATE CARBOXYLASE"/>
    <property type="match status" value="1"/>
</dbReference>